<dbReference type="SUPFAM" id="SSF46955">
    <property type="entry name" value="Putative DNA-binding domain"/>
    <property type="match status" value="1"/>
</dbReference>
<dbReference type="InterPro" id="IPR003314">
    <property type="entry name" value="Mu-type_HTH"/>
</dbReference>
<organism evidence="2 3">
    <name type="scientific">Rouxiella badensis</name>
    <dbReference type="NCBI Taxonomy" id="1646377"/>
    <lineage>
        <taxon>Bacteria</taxon>
        <taxon>Pseudomonadati</taxon>
        <taxon>Pseudomonadota</taxon>
        <taxon>Gammaproteobacteria</taxon>
        <taxon>Enterobacterales</taxon>
        <taxon>Yersiniaceae</taxon>
        <taxon>Rouxiella</taxon>
    </lineage>
</organism>
<comment type="caution">
    <text evidence="2">The sequence shown here is derived from an EMBL/GenBank/DDBJ whole genome shotgun (WGS) entry which is preliminary data.</text>
</comment>
<dbReference type="InterPro" id="IPR009061">
    <property type="entry name" value="DNA-bd_dom_put_sf"/>
</dbReference>
<gene>
    <name evidence="2" type="ORF">BS640_17870</name>
</gene>
<accession>A0A1X0WBF2</accession>
<proteinExistence type="predicted"/>
<evidence type="ECO:0000313" key="2">
    <source>
        <dbReference type="EMBL" id="ORJ24065.1"/>
    </source>
</evidence>
<dbReference type="Pfam" id="PF02316">
    <property type="entry name" value="HTH_Tnp_Mu_1"/>
    <property type="match status" value="1"/>
</dbReference>
<dbReference type="InterPro" id="IPR036388">
    <property type="entry name" value="WH-like_DNA-bd_sf"/>
</dbReference>
<name>A0A1X0WBF2_9GAMM</name>
<feature type="domain" description="HTH Mu-type" evidence="1">
    <location>
        <begin position="2"/>
        <end position="69"/>
    </location>
</feature>
<dbReference type="RefSeq" id="WP_084913025.1">
    <property type="nucleotide sequence ID" value="NZ_CP049603.1"/>
</dbReference>
<dbReference type="STRING" id="1646377.BS640_17870"/>
<protein>
    <submittedName>
        <fullName evidence="2">DNA-binding protein</fullName>
    </submittedName>
</protein>
<dbReference type="Gene3D" id="1.10.10.10">
    <property type="entry name" value="Winged helix-like DNA-binding domain superfamily/Winged helix DNA-binding domain"/>
    <property type="match status" value="1"/>
</dbReference>
<sequence length="127" mass="14675">MKKEWFSARDLVGLNGLPTSTQGIHGMARRQEWEKRRRVGVQGRAVEYHINSLPKMMKPALIIQEKSAEYLCASYHDPLLIWIESYKQLKDSEREQIISFIVREGMMAIISRLGPAREKSVNEGQCE</sequence>
<reference evidence="2 3" key="1">
    <citation type="journal article" date="2017" name="Int. J. Syst. Evol. Microbiol.">
        <title>Rouxiella badensis sp. nov. and Rouxiella silvae sp. nov. isolated from peat bog soil in Germany and emendation of the genus description.</title>
        <authorList>
            <person name="Le Fleche-Mateos A."/>
            <person name="Kugler J.H."/>
            <person name="Hansen S.H."/>
            <person name="Syldatk C."/>
            <person name="Hausmann R."/>
            <person name="Lomprez F."/>
            <person name="Vandenbogaert M."/>
            <person name="Manuguerra J.C."/>
            <person name="Grimont P.A."/>
        </authorList>
    </citation>
    <scope>NUCLEOTIDE SEQUENCE [LARGE SCALE GENOMIC DNA]</scope>
    <source>
        <strain evidence="2 3">DSM 100043</strain>
    </source>
</reference>
<evidence type="ECO:0000313" key="3">
    <source>
        <dbReference type="Proteomes" id="UP000192536"/>
    </source>
</evidence>
<dbReference type="Proteomes" id="UP000192536">
    <property type="component" value="Unassembled WGS sequence"/>
</dbReference>
<evidence type="ECO:0000259" key="1">
    <source>
        <dbReference type="PROSITE" id="PS51702"/>
    </source>
</evidence>
<keyword evidence="2" id="KW-0238">DNA-binding</keyword>
<dbReference type="EMBL" id="MRWE01000035">
    <property type="protein sequence ID" value="ORJ24065.1"/>
    <property type="molecule type" value="Genomic_DNA"/>
</dbReference>
<keyword evidence="3" id="KW-1185">Reference proteome</keyword>
<dbReference type="AlphaFoldDB" id="A0A1X0WBF2"/>
<dbReference type="PROSITE" id="PS51702">
    <property type="entry name" value="HTH_MU"/>
    <property type="match status" value="1"/>
</dbReference>
<dbReference type="GO" id="GO:0003677">
    <property type="term" value="F:DNA binding"/>
    <property type="evidence" value="ECO:0007669"/>
    <property type="project" value="UniProtKB-KW"/>
</dbReference>
<dbReference type="GeneID" id="93568604"/>